<dbReference type="PANTHER" id="PTHR42928:SF5">
    <property type="entry name" value="BLR1237 PROTEIN"/>
    <property type="match status" value="1"/>
</dbReference>
<protein>
    <submittedName>
        <fullName evidence="1">PBP2_Bug_TTT domain containing protein</fullName>
    </submittedName>
</protein>
<gene>
    <name evidence="1" type="ORF">UFOVP328_174</name>
</gene>
<dbReference type="InterPro" id="IPR042100">
    <property type="entry name" value="Bug_dom1"/>
</dbReference>
<dbReference type="CDD" id="cd07012">
    <property type="entry name" value="PBP2_Bug_TTT"/>
    <property type="match status" value="1"/>
</dbReference>
<evidence type="ECO:0000313" key="1">
    <source>
        <dbReference type="EMBL" id="CAB4137981.1"/>
    </source>
</evidence>
<dbReference type="Gene3D" id="3.40.190.10">
    <property type="entry name" value="Periplasmic binding protein-like II"/>
    <property type="match status" value="1"/>
</dbReference>
<organism evidence="1">
    <name type="scientific">uncultured Caudovirales phage</name>
    <dbReference type="NCBI Taxonomy" id="2100421"/>
    <lineage>
        <taxon>Viruses</taxon>
        <taxon>Duplodnaviria</taxon>
        <taxon>Heunggongvirae</taxon>
        <taxon>Uroviricota</taxon>
        <taxon>Caudoviricetes</taxon>
        <taxon>Peduoviridae</taxon>
        <taxon>Maltschvirus</taxon>
        <taxon>Maltschvirus maltsch</taxon>
    </lineage>
</organism>
<reference evidence="1" key="1">
    <citation type="submission" date="2020-04" db="EMBL/GenBank/DDBJ databases">
        <authorList>
            <person name="Chiriac C."/>
            <person name="Salcher M."/>
            <person name="Ghai R."/>
            <person name="Kavagutti S V."/>
        </authorList>
    </citation>
    <scope>NUCLEOTIDE SEQUENCE</scope>
</reference>
<sequence>MNKIIAIIVAAGLTVSSAWANSSFEPTKRPIEIVVPYPPGGATDRLARIVDQIFQEHGWKSHVVNKPGADGVIGGNFAAKAKPDGHTVFMSGTGLLDANIAFRAPSIEYNERSFVPIVPVANVSYVLAVKKGMPIDSYEKFKFYVKANPNKFNVAFWNANTANVFYEWAKAEGLPRPNIILYKGSGPQIIDLLGGHVDFAWDTWIAAAPHFNADKINIIATLDNQGAEVVKKIKPGSEVVSVAQRHPELGIGVWYGLWAPAGTPKNVVDEMNRVINRALKDPKHQATLENLNVKRYGGTADSLGRLQGQNFNTLKKLAQ</sequence>
<dbReference type="SUPFAM" id="SSF53850">
    <property type="entry name" value="Periplasmic binding protein-like II"/>
    <property type="match status" value="1"/>
</dbReference>
<dbReference type="PIRSF" id="PIRSF017082">
    <property type="entry name" value="YflP"/>
    <property type="match status" value="1"/>
</dbReference>
<accession>A0A6J5LV27</accession>
<proteinExistence type="predicted"/>
<dbReference type="EMBL" id="LR796341">
    <property type="protein sequence ID" value="CAB4137981.1"/>
    <property type="molecule type" value="Genomic_DNA"/>
</dbReference>
<dbReference type="PANTHER" id="PTHR42928">
    <property type="entry name" value="TRICARBOXYLATE-BINDING PROTEIN"/>
    <property type="match status" value="1"/>
</dbReference>
<dbReference type="InterPro" id="IPR005064">
    <property type="entry name" value="BUG"/>
</dbReference>
<dbReference type="Gene3D" id="3.40.190.150">
    <property type="entry name" value="Bordetella uptake gene, domain 1"/>
    <property type="match status" value="1"/>
</dbReference>
<name>A0A6J5LV27_9CAUD</name>
<dbReference type="Pfam" id="PF03401">
    <property type="entry name" value="TctC"/>
    <property type="match status" value="1"/>
</dbReference>